<comment type="similarity">
    <text evidence="1">Belongs to the glycosyl hydrolase 1 family.</text>
</comment>
<dbReference type="GO" id="GO:0016052">
    <property type="term" value="P:carbohydrate catabolic process"/>
    <property type="evidence" value="ECO:0007669"/>
    <property type="project" value="TreeGrafter"/>
</dbReference>
<evidence type="ECO:0000256" key="4">
    <source>
        <dbReference type="ARBA" id="ARBA00023295"/>
    </source>
</evidence>
<dbReference type="EMBL" id="CAEMXZ010000003">
    <property type="protein sequence ID" value="CAB4322400.1"/>
    <property type="molecule type" value="Genomic_DNA"/>
</dbReference>
<accession>A0A6J7JIY4</accession>
<evidence type="ECO:0000313" key="6">
    <source>
        <dbReference type="EMBL" id="CAB4943043.1"/>
    </source>
</evidence>
<sequence length="396" mass="44230">MAQNFPEGFRWGTATAAHQVEGGNWNNDWWAWEHAEGSPCEEPSGDAVDQWHLYEQDIALCAALGFDNYRFSIEWSRIEPEPGLFSRVALDHYRRVCAACHAHGMEPVVTFHHFTTPRWVVAEGGWHTASTVDRFLRFSEVAVGALGDLIGRACTINEPNIVAMIGYQMAFFPPGVSDLDQYRRATDNFIAAHQRVVPILRGGPGDFPVGLTLSMADHQAVPADDPDALSALDALRRDMEDQYLDVCTGDDFLGVQTYSRTRVGPKGVIGGEPGYDILEMGYEFYPEALEACIRRAWDYTGGSIPLLVTENGIGTHDDGQRRRYVTTALEGVLACLADGIDVRGYTYWSLLDNFEWCFGYRPRFGIIDVDRSTQRRIVKPSGEWLGRVARANALIE</sequence>
<name>A0A6J7JIY4_9ZZZZ</name>
<gene>
    <name evidence="5" type="ORF">UFOPK1392_00134</name>
    <name evidence="6" type="ORF">UFOPK3733_01406</name>
</gene>
<dbReference type="Gene3D" id="3.20.20.80">
    <property type="entry name" value="Glycosidases"/>
    <property type="match status" value="1"/>
</dbReference>
<dbReference type="InterPro" id="IPR033132">
    <property type="entry name" value="GH_1_N_CS"/>
</dbReference>
<dbReference type="EMBL" id="CAFBNC010000075">
    <property type="protein sequence ID" value="CAB4943043.1"/>
    <property type="molecule type" value="Genomic_DNA"/>
</dbReference>
<dbReference type="GO" id="GO:0005829">
    <property type="term" value="C:cytosol"/>
    <property type="evidence" value="ECO:0007669"/>
    <property type="project" value="TreeGrafter"/>
</dbReference>
<dbReference type="GO" id="GO:0008422">
    <property type="term" value="F:beta-glucosidase activity"/>
    <property type="evidence" value="ECO:0007669"/>
    <property type="project" value="TreeGrafter"/>
</dbReference>
<dbReference type="InterPro" id="IPR018120">
    <property type="entry name" value="Glyco_hydro_1_AS"/>
</dbReference>
<keyword evidence="3" id="KW-0378">Hydrolase</keyword>
<dbReference type="SUPFAM" id="SSF51445">
    <property type="entry name" value="(Trans)glycosidases"/>
    <property type="match status" value="1"/>
</dbReference>
<reference evidence="6" key="1">
    <citation type="submission" date="2020-05" db="EMBL/GenBank/DDBJ databases">
        <authorList>
            <person name="Chiriac C."/>
            <person name="Salcher M."/>
            <person name="Ghai R."/>
            <person name="Kavagutti S V."/>
        </authorList>
    </citation>
    <scope>NUCLEOTIDE SEQUENCE</scope>
</reference>
<dbReference type="Pfam" id="PF00232">
    <property type="entry name" value="Glyco_hydro_1"/>
    <property type="match status" value="2"/>
</dbReference>
<dbReference type="PANTHER" id="PTHR10353:SF36">
    <property type="entry name" value="LP05116P"/>
    <property type="match status" value="1"/>
</dbReference>
<evidence type="ECO:0000256" key="1">
    <source>
        <dbReference type="ARBA" id="ARBA00010838"/>
    </source>
</evidence>
<keyword evidence="4" id="KW-0326">Glycosidase</keyword>
<organism evidence="6">
    <name type="scientific">freshwater metagenome</name>
    <dbReference type="NCBI Taxonomy" id="449393"/>
    <lineage>
        <taxon>unclassified sequences</taxon>
        <taxon>metagenomes</taxon>
        <taxon>ecological metagenomes</taxon>
    </lineage>
</organism>
<evidence type="ECO:0000256" key="3">
    <source>
        <dbReference type="ARBA" id="ARBA00022801"/>
    </source>
</evidence>
<dbReference type="PROSITE" id="PS00653">
    <property type="entry name" value="GLYCOSYL_HYDROL_F1_2"/>
    <property type="match status" value="1"/>
</dbReference>
<dbReference type="PROSITE" id="PS00572">
    <property type="entry name" value="GLYCOSYL_HYDROL_F1_1"/>
    <property type="match status" value="1"/>
</dbReference>
<dbReference type="PANTHER" id="PTHR10353">
    <property type="entry name" value="GLYCOSYL HYDROLASE"/>
    <property type="match status" value="1"/>
</dbReference>
<dbReference type="PRINTS" id="PR00131">
    <property type="entry name" value="GLHYDRLASE1"/>
</dbReference>
<dbReference type="InterPro" id="IPR017853">
    <property type="entry name" value="GH"/>
</dbReference>
<evidence type="ECO:0000256" key="2">
    <source>
        <dbReference type="ARBA" id="ARBA00012744"/>
    </source>
</evidence>
<dbReference type="AlphaFoldDB" id="A0A6J7JIY4"/>
<evidence type="ECO:0000313" key="5">
    <source>
        <dbReference type="EMBL" id="CAB4322400.1"/>
    </source>
</evidence>
<proteinExistence type="inferred from homology"/>
<dbReference type="InterPro" id="IPR001360">
    <property type="entry name" value="Glyco_hydro_1"/>
</dbReference>
<protein>
    <recommendedName>
        <fullName evidence="2">beta-glucosidase</fullName>
        <ecNumber evidence="2">3.2.1.21</ecNumber>
    </recommendedName>
</protein>
<dbReference type="EC" id="3.2.1.21" evidence="2"/>